<dbReference type="GO" id="GO:0046394">
    <property type="term" value="P:carboxylic acid biosynthetic process"/>
    <property type="evidence" value="ECO:0007669"/>
    <property type="project" value="UniProtKB-ARBA"/>
</dbReference>
<dbReference type="GO" id="GO:0016829">
    <property type="term" value="F:lyase activity"/>
    <property type="evidence" value="ECO:0007669"/>
    <property type="project" value="UniProtKB-KW"/>
</dbReference>
<dbReference type="eggNOG" id="COG0115">
    <property type="taxonomic scope" value="Bacteria"/>
</dbReference>
<dbReference type="GO" id="GO:0008483">
    <property type="term" value="F:transaminase activity"/>
    <property type="evidence" value="ECO:0007669"/>
    <property type="project" value="UniProtKB-KW"/>
</dbReference>
<evidence type="ECO:0000256" key="1">
    <source>
        <dbReference type="ARBA" id="ARBA00009320"/>
    </source>
</evidence>
<dbReference type="SUPFAM" id="SSF56752">
    <property type="entry name" value="D-aminoacid aminotransferase-like PLP-dependent enzymes"/>
    <property type="match status" value="1"/>
</dbReference>
<dbReference type="RefSeq" id="WP_011126006.1">
    <property type="nucleotide sequence ID" value="NC_005042.1"/>
</dbReference>
<dbReference type="PANTHER" id="PTHR42743:SF11">
    <property type="entry name" value="AMINODEOXYCHORISMATE LYASE"/>
    <property type="match status" value="1"/>
</dbReference>
<dbReference type="PANTHER" id="PTHR42743">
    <property type="entry name" value="AMINO-ACID AMINOTRANSFERASE"/>
    <property type="match status" value="1"/>
</dbReference>
<dbReference type="Gene3D" id="3.20.10.10">
    <property type="entry name" value="D-amino Acid Aminotransferase, subunit A, domain 2"/>
    <property type="match status" value="1"/>
</dbReference>
<dbReference type="STRING" id="167539.Pro_1857"/>
<accession>Q7V9H6</accession>
<dbReference type="InterPro" id="IPR043131">
    <property type="entry name" value="BCAT-like_N"/>
</dbReference>
<proteinExistence type="inferred from homology"/>
<dbReference type="HOGENOM" id="CLU_020844_2_0_3"/>
<dbReference type="EMBL" id="AE017126">
    <property type="protein sequence ID" value="AAQ00901.1"/>
    <property type="molecule type" value="Genomic_DNA"/>
</dbReference>
<dbReference type="InterPro" id="IPR036038">
    <property type="entry name" value="Aminotransferase-like"/>
</dbReference>
<dbReference type="Gene3D" id="3.30.470.10">
    <property type="match status" value="1"/>
</dbReference>
<protein>
    <submittedName>
        <fullName evidence="2">4-amino-4-deoxychorismate lyase related type IV aminotransferase</fullName>
    </submittedName>
</protein>
<dbReference type="InterPro" id="IPR043132">
    <property type="entry name" value="BCAT-like_C"/>
</dbReference>
<dbReference type="Proteomes" id="UP000001420">
    <property type="component" value="Chromosome"/>
</dbReference>
<comment type="similarity">
    <text evidence="1">Belongs to the class-IV pyridoxal-phosphate-dependent aminotransferase family.</text>
</comment>
<evidence type="ECO:0000313" key="3">
    <source>
        <dbReference type="Proteomes" id="UP000001420"/>
    </source>
</evidence>
<dbReference type="GO" id="GO:0005829">
    <property type="term" value="C:cytosol"/>
    <property type="evidence" value="ECO:0007669"/>
    <property type="project" value="TreeGrafter"/>
</dbReference>
<gene>
    <name evidence="2" type="ordered locus">Pro_1857</name>
</gene>
<dbReference type="Pfam" id="PF01063">
    <property type="entry name" value="Aminotran_4"/>
    <property type="match status" value="1"/>
</dbReference>
<dbReference type="KEGG" id="pma:Pro_1857"/>
<dbReference type="InterPro" id="IPR001544">
    <property type="entry name" value="Aminotrans_IV"/>
</dbReference>
<reference evidence="2 3" key="1">
    <citation type="journal article" date="2003" name="Proc. Natl. Acad. Sci. U.S.A.">
        <title>Genome sequence of the cyanobacterium Prochlorococcus marinus SS120, a nearly minimal oxyphototrophic genome.</title>
        <authorList>
            <person name="Dufresne A."/>
            <person name="Salanoubat M."/>
            <person name="Partensky F."/>
            <person name="Artiguenave F."/>
            <person name="Axmann I.M."/>
            <person name="Barbe V."/>
            <person name="Duprat S."/>
            <person name="Galperin M.Y."/>
            <person name="Koonin E.V."/>
            <person name="Le Gall F."/>
            <person name="Makarova K.S."/>
            <person name="Ostrowski M."/>
            <person name="Oztas S."/>
            <person name="Robert C."/>
            <person name="Rogozin I.B."/>
            <person name="Scanlan D.J."/>
            <person name="Tandeau de Marsac N."/>
            <person name="Weissenbach J."/>
            <person name="Wincker P."/>
            <person name="Wolf Y.I."/>
            <person name="Hess W.R."/>
        </authorList>
    </citation>
    <scope>NUCLEOTIDE SEQUENCE [LARGE SCALE GENOMIC DNA]</scope>
    <source>
        <strain evidence="3">SARG / CCMP1375 / SS120</strain>
    </source>
</reference>
<sequence>MNNILDNQISWINGHWIKHNEPQLPINDRGLTLSDGIFETILIMNNQPILLNAHLDRWNESAILLGMAKPPTKDHILSLIKEAINKNPLAQGSAVLRLNWSRGDNNGRGIKLSSANAKSSSHRFWLTLRAYKPSFKPITTMISKLEQRNANSKINQCKTFAYTQSIQARREANIAGFDDALLLSTNGEIACGTTSNLIVKRRDKWLTPHISSGCLPGIMRQQGLNSGILKEAKISPEPEPKDQWLLINSLSCHSIIKVNTKSFEEYEASKILWTSLTKS</sequence>
<dbReference type="PATRIC" id="fig|167539.5.peg.1959"/>
<evidence type="ECO:0000313" key="2">
    <source>
        <dbReference type="EMBL" id="AAQ00901.1"/>
    </source>
</evidence>
<dbReference type="OrthoDB" id="451849at2"/>
<keyword evidence="3" id="KW-1185">Reference proteome</keyword>
<dbReference type="EnsemblBacteria" id="AAQ00901">
    <property type="protein sequence ID" value="AAQ00901"/>
    <property type="gene ID" value="Pro_1857"/>
</dbReference>
<keyword evidence="2" id="KW-0808">Transferase</keyword>
<keyword evidence="2" id="KW-0456">Lyase</keyword>
<name>Q7V9H6_PROMA</name>
<keyword evidence="2" id="KW-0032">Aminotransferase</keyword>
<organism evidence="2 3">
    <name type="scientific">Prochlorococcus marinus (strain SARG / CCMP1375 / SS120)</name>
    <dbReference type="NCBI Taxonomy" id="167539"/>
    <lineage>
        <taxon>Bacteria</taxon>
        <taxon>Bacillati</taxon>
        <taxon>Cyanobacteriota</taxon>
        <taxon>Cyanophyceae</taxon>
        <taxon>Synechococcales</taxon>
        <taxon>Prochlorococcaceae</taxon>
        <taxon>Prochlorococcus</taxon>
    </lineage>
</organism>
<dbReference type="AlphaFoldDB" id="Q7V9H6"/>
<dbReference type="CDD" id="cd00449">
    <property type="entry name" value="PLPDE_IV"/>
    <property type="match status" value="1"/>
</dbReference>
<dbReference type="InterPro" id="IPR050571">
    <property type="entry name" value="Class-IV_PLP-Dep_Aminotrnsfr"/>
</dbReference>